<evidence type="ECO:0008006" key="3">
    <source>
        <dbReference type="Google" id="ProtNLM"/>
    </source>
</evidence>
<sequence length="84" mass="10091">MTRKRALQGHAFLFFFISPATCHLERIAVYALREWRTATCTFRQNNFKKPFLFAKFVLIAQTLHQDHTFTRPQGMFQWQPVRIM</sequence>
<dbReference type="EMBL" id="GFPF01002411">
    <property type="protein sequence ID" value="MAA13557.1"/>
    <property type="molecule type" value="Transcribed_RNA"/>
</dbReference>
<proteinExistence type="predicted"/>
<dbReference type="AlphaFoldDB" id="A0A224Y7J7"/>
<keyword evidence="1" id="KW-0732">Signal</keyword>
<feature type="signal peptide" evidence="1">
    <location>
        <begin position="1"/>
        <end position="22"/>
    </location>
</feature>
<name>A0A224Y7J7_9ACAR</name>
<reference evidence="2" key="1">
    <citation type="journal article" date="2017" name="Parasit. Vectors">
        <title>Sialotranscriptomics of Rhipicephalus zambeziensis reveals intricate expression profiles of secretory proteins and suggests tight temporal transcriptional regulation during blood-feeding.</title>
        <authorList>
            <person name="de Castro M.H."/>
            <person name="de Klerk D."/>
            <person name="Pienaar R."/>
            <person name="Rees D.J.G."/>
            <person name="Mans B.J."/>
        </authorList>
    </citation>
    <scope>NUCLEOTIDE SEQUENCE</scope>
    <source>
        <tissue evidence="2">Salivary glands</tissue>
    </source>
</reference>
<organism evidence="2">
    <name type="scientific">Rhipicephalus zambeziensis</name>
    <dbReference type="NCBI Taxonomy" id="60191"/>
    <lineage>
        <taxon>Eukaryota</taxon>
        <taxon>Metazoa</taxon>
        <taxon>Ecdysozoa</taxon>
        <taxon>Arthropoda</taxon>
        <taxon>Chelicerata</taxon>
        <taxon>Arachnida</taxon>
        <taxon>Acari</taxon>
        <taxon>Parasitiformes</taxon>
        <taxon>Ixodida</taxon>
        <taxon>Ixodoidea</taxon>
        <taxon>Ixodidae</taxon>
        <taxon>Rhipicephalinae</taxon>
        <taxon>Rhipicephalus</taxon>
        <taxon>Rhipicephalus</taxon>
    </lineage>
</organism>
<evidence type="ECO:0000256" key="1">
    <source>
        <dbReference type="SAM" id="SignalP"/>
    </source>
</evidence>
<evidence type="ECO:0000313" key="2">
    <source>
        <dbReference type="EMBL" id="MAA13557.1"/>
    </source>
</evidence>
<accession>A0A224Y7J7</accession>
<feature type="chain" id="PRO_5013121462" description="Secreted protein" evidence="1">
    <location>
        <begin position="23"/>
        <end position="84"/>
    </location>
</feature>
<protein>
    <recommendedName>
        <fullName evidence="3">Secreted protein</fullName>
    </recommendedName>
</protein>